<dbReference type="NCBIfam" id="TIGR02074">
    <property type="entry name" value="PBP_1a_fam"/>
    <property type="match status" value="1"/>
</dbReference>
<evidence type="ECO:0000256" key="18">
    <source>
        <dbReference type="SAM" id="Phobius"/>
    </source>
</evidence>
<keyword evidence="3" id="KW-1003">Cell membrane</keyword>
<evidence type="ECO:0000256" key="17">
    <source>
        <dbReference type="ARBA" id="ARBA00049902"/>
    </source>
</evidence>
<dbReference type="GO" id="GO:0008360">
    <property type="term" value="P:regulation of cell shape"/>
    <property type="evidence" value="ECO:0007669"/>
    <property type="project" value="UniProtKB-KW"/>
</dbReference>
<keyword evidence="10" id="KW-0133">Cell shape</keyword>
<dbReference type="EMBL" id="JAHLFS010000048">
    <property type="protein sequence ID" value="MBU3851774.1"/>
    <property type="molecule type" value="Genomic_DNA"/>
</dbReference>
<evidence type="ECO:0000256" key="7">
    <source>
        <dbReference type="ARBA" id="ARBA00022679"/>
    </source>
</evidence>
<dbReference type="GO" id="GO:0030288">
    <property type="term" value="C:outer membrane-bounded periplasmic space"/>
    <property type="evidence" value="ECO:0007669"/>
    <property type="project" value="TreeGrafter"/>
</dbReference>
<dbReference type="PANTHER" id="PTHR32282:SF32">
    <property type="entry name" value="PENICILLIN-BINDING PROTEIN 2A"/>
    <property type="match status" value="1"/>
</dbReference>
<comment type="caution">
    <text evidence="21">The sequence shown here is derived from an EMBL/GenBank/DDBJ whole genome shotgun (WGS) entry which is preliminary data.</text>
</comment>
<evidence type="ECO:0000256" key="13">
    <source>
        <dbReference type="ARBA" id="ARBA00023136"/>
    </source>
</evidence>
<sequence>MEKEPSLFQKIMANLQKGWLWLWQRLCYLFRRFQIWRWLLLMFLTCFLAMSAFFTYKAKTVNISDLKSSLSTFTTIYDHNNNKVGELYADKGTYVGFNEISPAIKNAVISTEDRTFYTNPGFSIKGILRAIVSYVVHHGEILSGGSTITQQLAKNMLLTQRQTFLRKFEEIFYAIQITKVYSKKDILTMYLNNSYFGNGVWGVQDASKRYFDKNASQLNAAEGATLAAMLRSPSFYNPVEHPQNAIDRRNLVLNLMVENHKLTTAQAKAAQKTPLVVTDGYVPKNNYKYPSYFDGVINEAIADGISEDSIMNKGYKIYTNLNQNYQRQMQSVYNQSWLFPAPAADGTQPQSGSIAIDPQTGGVVATVGRRGPNPFRSYSYATMSQRQAGSTMKPLAVYTPALQAGYRYNSMLKDEKISYGPTHYTPSNWNNQYLGEVPMYTALSQSLNTPAVWLLNQIGINKGVKSVERFGINVPKNKQELGLALGDLDVSPYQMARAYCAFANGGYLPQTHFIRKIVDASGNVIVNNSQPQRKRIISGQIANEMTSMMLDVFRDGTGASAKPAGYTIAGKTGGTQVPSSWGNPDGTKDQWIVGYTPDIVLATWIGFANTDAQHFLQNSIGDVANVFKNEMADILPYTAQTPFKVNDAQTIVQNDASDNPTNWWNNLQSKLSGGLDNLKQKANQWYNNIKSLLQH</sequence>
<dbReference type="Gene3D" id="1.10.3810.10">
    <property type="entry name" value="Biosynthetic peptidoglycan transglycosylase-like"/>
    <property type="match status" value="1"/>
</dbReference>
<evidence type="ECO:0000313" key="22">
    <source>
        <dbReference type="Proteomes" id="UP000777303"/>
    </source>
</evidence>
<accession>A0A948WZN1</accession>
<dbReference type="InterPro" id="IPR050396">
    <property type="entry name" value="Glycosyltr_51/Transpeptidase"/>
</dbReference>
<keyword evidence="7" id="KW-0808">Transferase</keyword>
<evidence type="ECO:0000259" key="19">
    <source>
        <dbReference type="Pfam" id="PF00905"/>
    </source>
</evidence>
<name>A0A948WZN1_9LACO</name>
<keyword evidence="6" id="KW-0328">Glycosyltransferase</keyword>
<evidence type="ECO:0000256" key="11">
    <source>
        <dbReference type="ARBA" id="ARBA00022984"/>
    </source>
</evidence>
<evidence type="ECO:0000256" key="10">
    <source>
        <dbReference type="ARBA" id="ARBA00022960"/>
    </source>
</evidence>
<dbReference type="InterPro" id="IPR023346">
    <property type="entry name" value="Lysozyme-like_dom_sf"/>
</dbReference>
<protein>
    <submittedName>
        <fullName evidence="21">PBP1A family penicillin-binding protein</fullName>
    </submittedName>
</protein>
<evidence type="ECO:0000256" key="16">
    <source>
        <dbReference type="ARBA" id="ARBA00034000"/>
    </source>
</evidence>
<dbReference type="InterPro" id="IPR036950">
    <property type="entry name" value="PBP_transglycosylase"/>
</dbReference>
<organism evidence="21 22">
    <name type="scientific">Candidatus Paralactobacillus gallistercoris</name>
    <dbReference type="NCBI Taxonomy" id="2838724"/>
    <lineage>
        <taxon>Bacteria</taxon>
        <taxon>Bacillati</taxon>
        <taxon>Bacillota</taxon>
        <taxon>Bacilli</taxon>
        <taxon>Lactobacillales</taxon>
        <taxon>Lactobacillaceae</taxon>
        <taxon>Lactobacillus</taxon>
    </lineage>
</organism>
<keyword evidence="9" id="KW-0378">Hydrolase</keyword>
<keyword evidence="15" id="KW-0961">Cell wall biogenesis/degradation</keyword>
<keyword evidence="14" id="KW-0511">Multifunctional enzyme</keyword>
<comment type="similarity">
    <text evidence="2">In the N-terminal section; belongs to the glycosyltransferase 51 family.</text>
</comment>
<comment type="similarity">
    <text evidence="1">In the C-terminal section; belongs to the transpeptidase family.</text>
</comment>
<keyword evidence="11" id="KW-0573">Peptidoglycan synthesis</keyword>
<dbReference type="Proteomes" id="UP000777303">
    <property type="component" value="Unassembled WGS sequence"/>
</dbReference>
<dbReference type="GO" id="GO:0006508">
    <property type="term" value="P:proteolysis"/>
    <property type="evidence" value="ECO:0007669"/>
    <property type="project" value="UniProtKB-KW"/>
</dbReference>
<evidence type="ECO:0000256" key="12">
    <source>
        <dbReference type="ARBA" id="ARBA00022989"/>
    </source>
</evidence>
<evidence type="ECO:0000259" key="20">
    <source>
        <dbReference type="Pfam" id="PF00912"/>
    </source>
</evidence>
<keyword evidence="13 18" id="KW-0472">Membrane</keyword>
<dbReference type="PANTHER" id="PTHR32282">
    <property type="entry name" value="BINDING PROTEIN TRANSPEPTIDASE, PUTATIVE-RELATED"/>
    <property type="match status" value="1"/>
</dbReference>
<dbReference type="Gene3D" id="6.20.370.110">
    <property type="match status" value="1"/>
</dbReference>
<keyword evidence="12 18" id="KW-1133">Transmembrane helix</keyword>
<dbReference type="GO" id="GO:0008658">
    <property type="term" value="F:penicillin binding"/>
    <property type="evidence" value="ECO:0007669"/>
    <property type="project" value="InterPro"/>
</dbReference>
<feature type="transmembrane region" description="Helical" evidence="18">
    <location>
        <begin position="35"/>
        <end position="56"/>
    </location>
</feature>
<dbReference type="FunFam" id="1.10.3810.10:FF:000001">
    <property type="entry name" value="Penicillin-binding protein 1A"/>
    <property type="match status" value="1"/>
</dbReference>
<dbReference type="InterPro" id="IPR012338">
    <property type="entry name" value="Beta-lactam/transpept-like"/>
</dbReference>
<proteinExistence type="inferred from homology"/>
<evidence type="ECO:0000256" key="9">
    <source>
        <dbReference type="ARBA" id="ARBA00022801"/>
    </source>
</evidence>
<dbReference type="GO" id="GO:0008955">
    <property type="term" value="F:peptidoglycan glycosyltransferase activity"/>
    <property type="evidence" value="ECO:0007669"/>
    <property type="project" value="UniProtKB-EC"/>
</dbReference>
<comment type="catalytic activity">
    <reaction evidence="16">
        <text>Preferential cleavage: (Ac)2-L-Lys-D-Ala-|-D-Ala. Also transpeptidation of peptidyl-alanyl moieties that are N-acyl substituents of D-alanine.</text>
        <dbReference type="EC" id="3.4.16.4"/>
    </reaction>
</comment>
<evidence type="ECO:0000256" key="14">
    <source>
        <dbReference type="ARBA" id="ARBA00023268"/>
    </source>
</evidence>
<feature type="domain" description="Glycosyl transferase family 51" evidence="20">
    <location>
        <begin position="83"/>
        <end position="256"/>
    </location>
</feature>
<dbReference type="Gene3D" id="3.40.710.10">
    <property type="entry name" value="DD-peptidase/beta-lactamase superfamily"/>
    <property type="match status" value="1"/>
</dbReference>
<evidence type="ECO:0000256" key="2">
    <source>
        <dbReference type="ARBA" id="ARBA00007739"/>
    </source>
</evidence>
<evidence type="ECO:0000256" key="1">
    <source>
        <dbReference type="ARBA" id="ARBA00007090"/>
    </source>
</evidence>
<evidence type="ECO:0000256" key="8">
    <source>
        <dbReference type="ARBA" id="ARBA00022692"/>
    </source>
</evidence>
<reference evidence="21" key="1">
    <citation type="journal article" date="2021" name="PeerJ">
        <title>Extensive microbial diversity within the chicken gut microbiome revealed by metagenomics and culture.</title>
        <authorList>
            <person name="Gilroy R."/>
            <person name="Ravi A."/>
            <person name="Getino M."/>
            <person name="Pursley I."/>
            <person name="Horton D.L."/>
            <person name="Alikhan N.F."/>
            <person name="Baker D."/>
            <person name="Gharbi K."/>
            <person name="Hall N."/>
            <person name="Watson M."/>
            <person name="Adriaenssens E.M."/>
            <person name="Foster-Nyarko E."/>
            <person name="Jarju S."/>
            <person name="Secka A."/>
            <person name="Antonio M."/>
            <person name="Oren A."/>
            <person name="Chaudhuri R.R."/>
            <person name="La Ragione R."/>
            <person name="Hildebrand F."/>
            <person name="Pallen M.J."/>
        </authorList>
    </citation>
    <scope>NUCLEOTIDE SEQUENCE</scope>
    <source>
        <strain evidence="21">F6-6636</strain>
    </source>
</reference>
<dbReference type="GO" id="GO:0009002">
    <property type="term" value="F:serine-type D-Ala-D-Ala carboxypeptidase activity"/>
    <property type="evidence" value="ECO:0007669"/>
    <property type="project" value="UniProtKB-EC"/>
</dbReference>
<keyword evidence="8 18" id="KW-0812">Transmembrane</keyword>
<dbReference type="SUPFAM" id="SSF53955">
    <property type="entry name" value="Lysozyme-like"/>
    <property type="match status" value="1"/>
</dbReference>
<evidence type="ECO:0000256" key="3">
    <source>
        <dbReference type="ARBA" id="ARBA00022475"/>
    </source>
</evidence>
<keyword evidence="4" id="KW-0121">Carboxypeptidase</keyword>
<reference evidence="21" key="2">
    <citation type="submission" date="2021-04" db="EMBL/GenBank/DDBJ databases">
        <authorList>
            <person name="Gilroy R."/>
        </authorList>
    </citation>
    <scope>NUCLEOTIDE SEQUENCE</scope>
    <source>
        <strain evidence="21">F6-6636</strain>
    </source>
</reference>
<evidence type="ECO:0000256" key="5">
    <source>
        <dbReference type="ARBA" id="ARBA00022670"/>
    </source>
</evidence>
<evidence type="ECO:0000313" key="21">
    <source>
        <dbReference type="EMBL" id="MBU3851774.1"/>
    </source>
</evidence>
<keyword evidence="5" id="KW-0645">Protease</keyword>
<dbReference type="InterPro" id="IPR001460">
    <property type="entry name" value="PCN-bd_Tpept"/>
</dbReference>
<dbReference type="Pfam" id="PF00905">
    <property type="entry name" value="Transpeptidase"/>
    <property type="match status" value="1"/>
</dbReference>
<evidence type="ECO:0000256" key="6">
    <source>
        <dbReference type="ARBA" id="ARBA00022676"/>
    </source>
</evidence>
<dbReference type="GO" id="GO:0071555">
    <property type="term" value="P:cell wall organization"/>
    <property type="evidence" value="ECO:0007669"/>
    <property type="project" value="UniProtKB-KW"/>
</dbReference>
<dbReference type="InterPro" id="IPR001264">
    <property type="entry name" value="Glyco_trans_51"/>
</dbReference>
<dbReference type="AlphaFoldDB" id="A0A948WZN1"/>
<gene>
    <name evidence="21" type="ORF">H9901_03650</name>
</gene>
<comment type="catalytic activity">
    <reaction evidence="17">
        <text>[GlcNAc-(1-&gt;4)-Mur2Ac(oyl-L-Ala-gamma-D-Glu-L-Lys-D-Ala-D-Ala)](n)-di-trans,octa-cis-undecaprenyl diphosphate + beta-D-GlcNAc-(1-&gt;4)-Mur2Ac(oyl-L-Ala-gamma-D-Glu-L-Lys-D-Ala-D-Ala)-di-trans,octa-cis-undecaprenyl diphosphate = [GlcNAc-(1-&gt;4)-Mur2Ac(oyl-L-Ala-gamma-D-Glu-L-Lys-D-Ala-D-Ala)](n+1)-di-trans,octa-cis-undecaprenyl diphosphate + di-trans,octa-cis-undecaprenyl diphosphate + H(+)</text>
        <dbReference type="Rhea" id="RHEA:23708"/>
        <dbReference type="Rhea" id="RHEA-COMP:9602"/>
        <dbReference type="Rhea" id="RHEA-COMP:9603"/>
        <dbReference type="ChEBI" id="CHEBI:15378"/>
        <dbReference type="ChEBI" id="CHEBI:58405"/>
        <dbReference type="ChEBI" id="CHEBI:60033"/>
        <dbReference type="ChEBI" id="CHEBI:78435"/>
        <dbReference type="EC" id="2.4.99.28"/>
    </reaction>
</comment>
<evidence type="ECO:0000256" key="4">
    <source>
        <dbReference type="ARBA" id="ARBA00022645"/>
    </source>
</evidence>
<feature type="domain" description="Penicillin-binding protein transpeptidase" evidence="19">
    <location>
        <begin position="354"/>
        <end position="629"/>
    </location>
</feature>
<dbReference type="GO" id="GO:0009252">
    <property type="term" value="P:peptidoglycan biosynthetic process"/>
    <property type="evidence" value="ECO:0007669"/>
    <property type="project" value="UniProtKB-KW"/>
</dbReference>
<dbReference type="Pfam" id="PF00912">
    <property type="entry name" value="Transgly"/>
    <property type="match status" value="1"/>
</dbReference>
<dbReference type="SUPFAM" id="SSF56601">
    <property type="entry name" value="beta-lactamase/transpeptidase-like"/>
    <property type="match status" value="1"/>
</dbReference>
<evidence type="ECO:0000256" key="15">
    <source>
        <dbReference type="ARBA" id="ARBA00023316"/>
    </source>
</evidence>